<dbReference type="AlphaFoldDB" id="A0A0V0QPC8"/>
<keyword evidence="8" id="KW-0460">Magnesium</keyword>
<keyword evidence="12" id="KW-0469">Meiosis</keyword>
<accession>A0A0V0QPC8</accession>
<sequence length="348" mass="40987">MKGKYFSKMGIYTPFKFYSNNFNLTQFNQNSNSSLDDNESHQKNQQIQSLFSKYTQINQTQNFLEETDEQTQQQQPEFTIQEEIDQEELQERIKNCQPQLNIIYINRDFFSQFDTLEQLDEFLKISYQPNIKNIILLENIKDLGVQNKMKAANKQNKQIIKQKQQQQQQFSQQQFYSQNSQELQQELSEKLDSQDIDFWMCSLYIEFDYDIVEKTSEEESVEYICQAIMAISELNYKTSKGTFDPKSEKITDDRAKNAGIKSEEQIQWVNMLATIYQISINKAIAIAKKYKSPAEIMQAYSKCSSEKEKILLLTDIKIESDSKKIGKQISQKIYKLLNSQETLQKVNK</sequence>
<keyword evidence="10" id="KW-0234">DNA repair</keyword>
<comment type="subcellular location">
    <subcellularLocation>
        <location evidence="2">Nucleus</location>
    </subcellularLocation>
</comment>
<gene>
    <name evidence="13" type="ORF">PPERSA_08338</name>
</gene>
<evidence type="ECO:0000256" key="10">
    <source>
        <dbReference type="ARBA" id="ARBA00023204"/>
    </source>
</evidence>
<evidence type="ECO:0000256" key="5">
    <source>
        <dbReference type="ARBA" id="ARBA00022759"/>
    </source>
</evidence>
<keyword evidence="11" id="KW-0539">Nucleus</keyword>
<dbReference type="GO" id="GO:0048476">
    <property type="term" value="C:Holliday junction resolvase complex"/>
    <property type="evidence" value="ECO:0007669"/>
    <property type="project" value="InterPro"/>
</dbReference>
<dbReference type="GO" id="GO:0051321">
    <property type="term" value="P:meiotic cell cycle"/>
    <property type="evidence" value="ECO:0007669"/>
    <property type="project" value="UniProtKB-KW"/>
</dbReference>
<keyword evidence="3" id="KW-0540">Nuclease</keyword>
<evidence type="ECO:0000256" key="9">
    <source>
        <dbReference type="ARBA" id="ARBA00023172"/>
    </source>
</evidence>
<keyword evidence="6" id="KW-0227">DNA damage</keyword>
<dbReference type="Pfam" id="PF21292">
    <property type="entry name" value="EME1-MUS81_C"/>
    <property type="match status" value="1"/>
</dbReference>
<comment type="cofactor">
    <cofactor evidence="1">
        <name>Mg(2+)</name>
        <dbReference type="ChEBI" id="CHEBI:18420"/>
    </cofactor>
</comment>
<dbReference type="OMA" id="IEEIAQC"/>
<evidence type="ECO:0000313" key="13">
    <source>
        <dbReference type="EMBL" id="KRX04123.1"/>
    </source>
</evidence>
<keyword evidence="14" id="KW-1185">Reference proteome</keyword>
<evidence type="ECO:0000313" key="14">
    <source>
        <dbReference type="Proteomes" id="UP000054937"/>
    </source>
</evidence>
<evidence type="ECO:0000256" key="2">
    <source>
        <dbReference type="ARBA" id="ARBA00004123"/>
    </source>
</evidence>
<dbReference type="InterPro" id="IPR033310">
    <property type="entry name" value="Mms4/EME1/EME2"/>
</dbReference>
<evidence type="ECO:0000256" key="3">
    <source>
        <dbReference type="ARBA" id="ARBA00022722"/>
    </source>
</evidence>
<keyword evidence="7" id="KW-0378">Hydrolase</keyword>
<name>A0A0V0QPC8_PSEPJ</name>
<evidence type="ECO:0000256" key="11">
    <source>
        <dbReference type="ARBA" id="ARBA00023242"/>
    </source>
</evidence>
<dbReference type="Gene3D" id="1.10.150.670">
    <property type="entry name" value="Crossover junction endonuclease EME1, DNA-binding domain"/>
    <property type="match status" value="1"/>
</dbReference>
<evidence type="ECO:0000256" key="8">
    <source>
        <dbReference type="ARBA" id="ARBA00022842"/>
    </source>
</evidence>
<dbReference type="PANTHER" id="PTHR21077">
    <property type="entry name" value="EME1 PROTEIN"/>
    <property type="match status" value="1"/>
</dbReference>
<evidence type="ECO:0000256" key="1">
    <source>
        <dbReference type="ARBA" id="ARBA00001946"/>
    </source>
</evidence>
<proteinExistence type="predicted"/>
<protein>
    <recommendedName>
        <fullName evidence="15">ERCC4 domain-containing protein</fullName>
    </recommendedName>
</protein>
<organism evidence="13 14">
    <name type="scientific">Pseudocohnilembus persalinus</name>
    <name type="common">Ciliate</name>
    <dbReference type="NCBI Taxonomy" id="266149"/>
    <lineage>
        <taxon>Eukaryota</taxon>
        <taxon>Sar</taxon>
        <taxon>Alveolata</taxon>
        <taxon>Ciliophora</taxon>
        <taxon>Intramacronucleata</taxon>
        <taxon>Oligohymenophorea</taxon>
        <taxon>Scuticociliatia</taxon>
        <taxon>Philasterida</taxon>
        <taxon>Pseudocohnilembidae</taxon>
        <taxon>Pseudocohnilembus</taxon>
    </lineage>
</organism>
<dbReference type="GO" id="GO:0006310">
    <property type="term" value="P:DNA recombination"/>
    <property type="evidence" value="ECO:0007669"/>
    <property type="project" value="UniProtKB-KW"/>
</dbReference>
<dbReference type="GO" id="GO:0005634">
    <property type="term" value="C:nucleus"/>
    <property type="evidence" value="ECO:0007669"/>
    <property type="project" value="UniProtKB-SubCell"/>
</dbReference>
<evidence type="ECO:0000256" key="12">
    <source>
        <dbReference type="ARBA" id="ARBA00023254"/>
    </source>
</evidence>
<dbReference type="PANTHER" id="PTHR21077:SF5">
    <property type="entry name" value="CROSSOVER JUNCTION ENDONUCLEASE MMS4"/>
    <property type="match status" value="1"/>
</dbReference>
<evidence type="ECO:0000256" key="6">
    <source>
        <dbReference type="ARBA" id="ARBA00022763"/>
    </source>
</evidence>
<dbReference type="EMBL" id="LDAU01000121">
    <property type="protein sequence ID" value="KRX04123.1"/>
    <property type="molecule type" value="Genomic_DNA"/>
</dbReference>
<evidence type="ECO:0000256" key="4">
    <source>
        <dbReference type="ARBA" id="ARBA00022723"/>
    </source>
</evidence>
<dbReference type="GO" id="GO:0006281">
    <property type="term" value="P:DNA repair"/>
    <property type="evidence" value="ECO:0007669"/>
    <property type="project" value="UniProtKB-KW"/>
</dbReference>
<dbReference type="InParanoid" id="A0A0V0QPC8"/>
<dbReference type="GO" id="GO:0016787">
    <property type="term" value="F:hydrolase activity"/>
    <property type="evidence" value="ECO:0007669"/>
    <property type="project" value="UniProtKB-KW"/>
</dbReference>
<dbReference type="GO" id="GO:0046872">
    <property type="term" value="F:metal ion binding"/>
    <property type="evidence" value="ECO:0007669"/>
    <property type="project" value="UniProtKB-KW"/>
</dbReference>
<comment type="caution">
    <text evidence="13">The sequence shown here is derived from an EMBL/GenBank/DDBJ whole genome shotgun (WGS) entry which is preliminary data.</text>
</comment>
<dbReference type="Proteomes" id="UP000054937">
    <property type="component" value="Unassembled WGS sequence"/>
</dbReference>
<evidence type="ECO:0000256" key="7">
    <source>
        <dbReference type="ARBA" id="ARBA00022801"/>
    </source>
</evidence>
<keyword evidence="9" id="KW-0233">DNA recombination</keyword>
<dbReference type="InterPro" id="IPR042530">
    <property type="entry name" value="EME1/EME2_C"/>
</dbReference>
<evidence type="ECO:0008006" key="15">
    <source>
        <dbReference type="Google" id="ProtNLM"/>
    </source>
</evidence>
<reference evidence="13 14" key="1">
    <citation type="journal article" date="2015" name="Sci. Rep.">
        <title>Genome of the facultative scuticociliatosis pathogen Pseudocohnilembus persalinus provides insight into its virulence through horizontal gene transfer.</title>
        <authorList>
            <person name="Xiong J."/>
            <person name="Wang G."/>
            <person name="Cheng J."/>
            <person name="Tian M."/>
            <person name="Pan X."/>
            <person name="Warren A."/>
            <person name="Jiang C."/>
            <person name="Yuan D."/>
            <person name="Miao W."/>
        </authorList>
    </citation>
    <scope>NUCLEOTIDE SEQUENCE [LARGE SCALE GENOMIC DNA]</scope>
    <source>
        <strain evidence="13">36N120E</strain>
    </source>
</reference>
<dbReference type="GO" id="GO:0004519">
    <property type="term" value="F:endonuclease activity"/>
    <property type="evidence" value="ECO:0007669"/>
    <property type="project" value="UniProtKB-KW"/>
</dbReference>
<keyword evidence="5" id="KW-0255">Endonuclease</keyword>
<keyword evidence="4" id="KW-0479">Metal-binding</keyword>